<gene>
    <name evidence="2" type="ORF">Tci_863218</name>
</gene>
<comment type="caution">
    <text evidence="2">The sequence shown here is derived from an EMBL/GenBank/DDBJ whole genome shotgun (WGS) entry which is preliminary data.</text>
</comment>
<protein>
    <submittedName>
        <fullName evidence="2">Uncharacterized protein</fullName>
    </submittedName>
</protein>
<accession>A0A699S2K5</accession>
<dbReference type="EMBL" id="BKCJ011130641">
    <property type="protein sequence ID" value="GFC91248.1"/>
    <property type="molecule type" value="Genomic_DNA"/>
</dbReference>
<evidence type="ECO:0000313" key="2">
    <source>
        <dbReference type="EMBL" id="GFC91248.1"/>
    </source>
</evidence>
<feature type="region of interest" description="Disordered" evidence="1">
    <location>
        <begin position="13"/>
        <end position="36"/>
    </location>
</feature>
<dbReference type="AlphaFoldDB" id="A0A699S2K5"/>
<reference evidence="2" key="1">
    <citation type="journal article" date="2019" name="Sci. Rep.">
        <title>Draft genome of Tanacetum cinerariifolium, the natural source of mosquito coil.</title>
        <authorList>
            <person name="Yamashiro T."/>
            <person name="Shiraishi A."/>
            <person name="Satake H."/>
            <person name="Nakayama K."/>
        </authorList>
    </citation>
    <scope>NUCLEOTIDE SEQUENCE</scope>
</reference>
<sequence>SGCLGGVAAAAGGDGDGEGKSGGSGTQTTTTSHRHGAAMAAAGLTEGHLMVRLLVVMATVRERVEVVAGVSGVAGGMAVEVVAGSGVGSGCCHGDGWPAAGAAGQRGVWRRVVASDIMDRVDRVIRILFGFARKSMQKKFFGGGVVVVAGWGWLPDFVGEKG</sequence>
<name>A0A699S2K5_TANCI</name>
<organism evidence="2">
    <name type="scientific">Tanacetum cinerariifolium</name>
    <name type="common">Dalmatian daisy</name>
    <name type="synonym">Chrysanthemum cinerariifolium</name>
    <dbReference type="NCBI Taxonomy" id="118510"/>
    <lineage>
        <taxon>Eukaryota</taxon>
        <taxon>Viridiplantae</taxon>
        <taxon>Streptophyta</taxon>
        <taxon>Embryophyta</taxon>
        <taxon>Tracheophyta</taxon>
        <taxon>Spermatophyta</taxon>
        <taxon>Magnoliopsida</taxon>
        <taxon>eudicotyledons</taxon>
        <taxon>Gunneridae</taxon>
        <taxon>Pentapetalae</taxon>
        <taxon>asterids</taxon>
        <taxon>campanulids</taxon>
        <taxon>Asterales</taxon>
        <taxon>Asteraceae</taxon>
        <taxon>Asteroideae</taxon>
        <taxon>Anthemideae</taxon>
        <taxon>Anthemidinae</taxon>
        <taxon>Tanacetum</taxon>
    </lineage>
</organism>
<proteinExistence type="predicted"/>
<evidence type="ECO:0000256" key="1">
    <source>
        <dbReference type="SAM" id="MobiDB-lite"/>
    </source>
</evidence>
<feature type="non-terminal residue" evidence="2">
    <location>
        <position position="1"/>
    </location>
</feature>
<feature type="non-terminal residue" evidence="2">
    <location>
        <position position="162"/>
    </location>
</feature>